<feature type="non-terminal residue" evidence="1">
    <location>
        <position position="48"/>
    </location>
</feature>
<dbReference type="AlphaFoldDB" id="A0A9W4TDA4"/>
<evidence type="ECO:0000313" key="1">
    <source>
        <dbReference type="EMBL" id="CAI2200638.1"/>
    </source>
</evidence>
<sequence>EEFYRPLSTINNDVYDQVLDPPTYNEWLLIIKHLPNEKAPGPSNVSNG</sequence>
<proteinExistence type="predicted"/>
<comment type="caution">
    <text evidence="1">The sequence shown here is derived from an EMBL/GenBank/DDBJ whole genome shotgun (WGS) entry which is preliminary data.</text>
</comment>
<keyword evidence="2" id="KW-1185">Reference proteome</keyword>
<feature type="non-terminal residue" evidence="1">
    <location>
        <position position="1"/>
    </location>
</feature>
<gene>
    <name evidence="1" type="ORF">FWILDA_LOCUS19667</name>
</gene>
<accession>A0A9W4TDA4</accession>
<protein>
    <submittedName>
        <fullName evidence="1">3747_t:CDS:1</fullName>
    </submittedName>
</protein>
<dbReference type="OrthoDB" id="2342540at2759"/>
<name>A0A9W4TDA4_9GLOM</name>
<organism evidence="1 2">
    <name type="scientific">Funneliformis geosporum</name>
    <dbReference type="NCBI Taxonomy" id="1117311"/>
    <lineage>
        <taxon>Eukaryota</taxon>
        <taxon>Fungi</taxon>
        <taxon>Fungi incertae sedis</taxon>
        <taxon>Mucoromycota</taxon>
        <taxon>Glomeromycotina</taxon>
        <taxon>Glomeromycetes</taxon>
        <taxon>Glomerales</taxon>
        <taxon>Glomeraceae</taxon>
        <taxon>Funneliformis</taxon>
    </lineage>
</organism>
<evidence type="ECO:0000313" key="2">
    <source>
        <dbReference type="Proteomes" id="UP001153678"/>
    </source>
</evidence>
<dbReference type="EMBL" id="CAMKVN010024972">
    <property type="protein sequence ID" value="CAI2200638.1"/>
    <property type="molecule type" value="Genomic_DNA"/>
</dbReference>
<reference evidence="1" key="1">
    <citation type="submission" date="2022-08" db="EMBL/GenBank/DDBJ databases">
        <authorList>
            <person name="Kallberg Y."/>
            <person name="Tangrot J."/>
            <person name="Rosling A."/>
        </authorList>
    </citation>
    <scope>NUCLEOTIDE SEQUENCE</scope>
    <source>
        <strain evidence="1">Wild A</strain>
    </source>
</reference>
<dbReference type="Proteomes" id="UP001153678">
    <property type="component" value="Unassembled WGS sequence"/>
</dbReference>